<proteinExistence type="predicted"/>
<dbReference type="OrthoDB" id="1880850at2759"/>
<dbReference type="PANTHER" id="PTHR12741">
    <property type="entry name" value="LYST-INTERACTING PROTEIN LIP5 DOPAMINE RESPONSIVE PROTEIN DRG-1"/>
    <property type="match status" value="1"/>
</dbReference>
<dbReference type="STRING" id="1325734.A0A428P8Z7"/>
<evidence type="ECO:0000313" key="3">
    <source>
        <dbReference type="Proteomes" id="UP000288168"/>
    </source>
</evidence>
<dbReference type="GO" id="GO:0003843">
    <property type="term" value="F:1,3-beta-D-glucan synthase activity"/>
    <property type="evidence" value="ECO:0007669"/>
    <property type="project" value="InterPro"/>
</dbReference>
<dbReference type="Proteomes" id="UP000288168">
    <property type="component" value="Unassembled WGS sequence"/>
</dbReference>
<dbReference type="GO" id="GO:0005886">
    <property type="term" value="C:plasma membrane"/>
    <property type="evidence" value="ECO:0007669"/>
    <property type="project" value="TreeGrafter"/>
</dbReference>
<evidence type="ECO:0000259" key="1">
    <source>
        <dbReference type="Pfam" id="PF02364"/>
    </source>
</evidence>
<comment type="caution">
    <text evidence="2">The sequence shown here is derived from an EMBL/GenBank/DDBJ whole genome shotgun (WGS) entry which is preliminary data.</text>
</comment>
<evidence type="ECO:0000313" key="2">
    <source>
        <dbReference type="EMBL" id="RSL49532.1"/>
    </source>
</evidence>
<dbReference type="Pfam" id="PF02364">
    <property type="entry name" value="Glucan_synthase"/>
    <property type="match status" value="1"/>
</dbReference>
<name>A0A428P8Z7_9HYPO</name>
<dbReference type="PANTHER" id="PTHR12741:SF48">
    <property type="entry name" value="1,3-BETA-GLUCAN SYNTHASE COMPONENT FKS1-RELATED"/>
    <property type="match status" value="1"/>
</dbReference>
<dbReference type="AlphaFoldDB" id="A0A428P8Z7"/>
<accession>A0A428P8Z7</accession>
<dbReference type="GO" id="GO:0006075">
    <property type="term" value="P:(1-&gt;3)-beta-D-glucan biosynthetic process"/>
    <property type="evidence" value="ECO:0007669"/>
    <property type="project" value="InterPro"/>
</dbReference>
<dbReference type="GO" id="GO:0051278">
    <property type="term" value="P:fungal-type cell wall polysaccharide biosynthetic process"/>
    <property type="evidence" value="ECO:0007669"/>
    <property type="project" value="TreeGrafter"/>
</dbReference>
<organism evidence="2 3">
    <name type="scientific">Fusarium duplospermum</name>
    <dbReference type="NCBI Taxonomy" id="1325734"/>
    <lineage>
        <taxon>Eukaryota</taxon>
        <taxon>Fungi</taxon>
        <taxon>Dikarya</taxon>
        <taxon>Ascomycota</taxon>
        <taxon>Pezizomycotina</taxon>
        <taxon>Sordariomycetes</taxon>
        <taxon>Hypocreomycetidae</taxon>
        <taxon>Hypocreales</taxon>
        <taxon>Nectriaceae</taxon>
        <taxon>Fusarium</taxon>
        <taxon>Fusarium solani species complex</taxon>
    </lineage>
</organism>
<keyword evidence="3" id="KW-1185">Reference proteome</keyword>
<feature type="domain" description="Glycosyl transferase 48" evidence="1">
    <location>
        <begin position="5"/>
        <end position="98"/>
    </location>
</feature>
<gene>
    <name evidence="2" type="ORF">CEP54_012401</name>
</gene>
<dbReference type="InterPro" id="IPR003440">
    <property type="entry name" value="Glyco_trans_48_dom"/>
</dbReference>
<reference evidence="2 3" key="1">
    <citation type="submission" date="2017-06" db="EMBL/GenBank/DDBJ databases">
        <title>Comparative genomic analysis of Ambrosia Fusariam Clade fungi.</title>
        <authorList>
            <person name="Stajich J.E."/>
            <person name="Carrillo J."/>
            <person name="Kijimoto T."/>
            <person name="Eskalen A."/>
            <person name="O'Donnell K."/>
            <person name="Kasson M."/>
        </authorList>
    </citation>
    <scope>NUCLEOTIDE SEQUENCE [LARGE SCALE GENOMIC DNA]</scope>
    <source>
        <strain evidence="2 3">NRRL62584</strain>
    </source>
</reference>
<sequence length="99" mass="10695">MNIVSGYDDDSKDNAPEPIAILGMREYIFSENVGILGDIAAGKEQTFGTLFARPLAQLGGKLHYGHPDFLNGIFITTRGSVSKAQKGLHLNEDIYAGII</sequence>
<dbReference type="EMBL" id="NKCI01000178">
    <property type="protein sequence ID" value="RSL49532.1"/>
    <property type="molecule type" value="Genomic_DNA"/>
</dbReference>
<protein>
    <submittedName>
        <fullName evidence="2">1,3-beta-glucan synthase component bgs4</fullName>
    </submittedName>
</protein>
<dbReference type="GO" id="GO:0000148">
    <property type="term" value="C:1,3-beta-D-glucan synthase complex"/>
    <property type="evidence" value="ECO:0007669"/>
    <property type="project" value="InterPro"/>
</dbReference>